<evidence type="ECO:0000313" key="2">
    <source>
        <dbReference type="Proteomes" id="UP000027195"/>
    </source>
</evidence>
<reference evidence="2" key="1">
    <citation type="journal article" date="2014" name="Proc. Natl. Acad. Sci. U.S.A.">
        <title>Extensive sampling of basidiomycete genomes demonstrates inadequacy of the white-rot/brown-rot paradigm for wood decay fungi.</title>
        <authorList>
            <person name="Riley R."/>
            <person name="Salamov A.A."/>
            <person name="Brown D.W."/>
            <person name="Nagy L.G."/>
            <person name="Floudas D."/>
            <person name="Held B.W."/>
            <person name="Levasseur A."/>
            <person name="Lombard V."/>
            <person name="Morin E."/>
            <person name="Otillar R."/>
            <person name="Lindquist E.A."/>
            <person name="Sun H."/>
            <person name="LaButti K.M."/>
            <person name="Schmutz J."/>
            <person name="Jabbour D."/>
            <person name="Luo H."/>
            <person name="Baker S.E."/>
            <person name="Pisabarro A.G."/>
            <person name="Walton J.D."/>
            <person name="Blanchette R.A."/>
            <person name="Henrissat B."/>
            <person name="Martin F."/>
            <person name="Cullen D."/>
            <person name="Hibbett D.S."/>
            <person name="Grigoriev I.V."/>
        </authorList>
    </citation>
    <scope>NUCLEOTIDE SEQUENCE [LARGE SCALE GENOMIC DNA]</scope>
    <source>
        <strain evidence="2">FD-172 SS1</strain>
    </source>
</reference>
<protein>
    <submittedName>
        <fullName evidence="1">Uncharacterized protein</fullName>
    </submittedName>
</protein>
<dbReference type="AlphaFoldDB" id="A0A067LSZ1"/>
<keyword evidence="2" id="KW-1185">Reference proteome</keyword>
<name>A0A067LSZ1_BOTB1</name>
<accession>A0A067LSZ1</accession>
<dbReference type="Proteomes" id="UP000027195">
    <property type="component" value="Unassembled WGS sequence"/>
</dbReference>
<gene>
    <name evidence="1" type="ORF">BOTBODRAFT_181817</name>
</gene>
<dbReference type="EMBL" id="KL198149">
    <property type="protein sequence ID" value="KDQ06199.1"/>
    <property type="molecule type" value="Genomic_DNA"/>
</dbReference>
<evidence type="ECO:0000313" key="1">
    <source>
        <dbReference type="EMBL" id="KDQ06199.1"/>
    </source>
</evidence>
<dbReference type="InParanoid" id="A0A067LSZ1"/>
<organism evidence="1 2">
    <name type="scientific">Botryobasidium botryosum (strain FD-172 SS1)</name>
    <dbReference type="NCBI Taxonomy" id="930990"/>
    <lineage>
        <taxon>Eukaryota</taxon>
        <taxon>Fungi</taxon>
        <taxon>Dikarya</taxon>
        <taxon>Basidiomycota</taxon>
        <taxon>Agaricomycotina</taxon>
        <taxon>Agaricomycetes</taxon>
        <taxon>Cantharellales</taxon>
        <taxon>Botryobasidiaceae</taxon>
        <taxon>Botryobasidium</taxon>
    </lineage>
</organism>
<proteinExistence type="predicted"/>
<dbReference type="HOGENOM" id="CLU_2108640_0_0_1"/>
<sequence length="115" mass="12423">MLHLRLTLVLPTFALLTLQLRNLLELALLFGSPLALLSLRPALVLLYRVQRHAGRVKDTNGLGTCEEYGGNAAHNAEVAGLTRSEFGGAKSLERSFSLISFIVVVKAPEIVGLAE</sequence>